<dbReference type="SUPFAM" id="SSF52151">
    <property type="entry name" value="FabD/lysophospholipase-like"/>
    <property type="match status" value="1"/>
</dbReference>
<evidence type="ECO:0000313" key="12">
    <source>
        <dbReference type="Proteomes" id="UP001219568"/>
    </source>
</evidence>
<dbReference type="SUPFAM" id="SSF51735">
    <property type="entry name" value="NAD(P)-binding Rossmann-fold domains"/>
    <property type="match status" value="2"/>
</dbReference>
<evidence type="ECO:0000256" key="5">
    <source>
        <dbReference type="ARBA" id="ARBA00023268"/>
    </source>
</evidence>
<feature type="domain" description="Ketosynthase family 3 (KS3)" evidence="9">
    <location>
        <begin position="23"/>
        <end position="447"/>
    </location>
</feature>
<dbReference type="Pfam" id="PF08240">
    <property type="entry name" value="ADH_N"/>
    <property type="match status" value="1"/>
</dbReference>
<dbReference type="InterPro" id="IPR049552">
    <property type="entry name" value="PKS_DH_N"/>
</dbReference>
<dbReference type="GO" id="GO:0030639">
    <property type="term" value="P:polyketide biosynthetic process"/>
    <property type="evidence" value="ECO:0007669"/>
    <property type="project" value="UniProtKB-ARBA"/>
</dbReference>
<dbReference type="InterPro" id="IPR013154">
    <property type="entry name" value="ADH-like_N"/>
</dbReference>
<evidence type="ECO:0000256" key="7">
    <source>
        <dbReference type="SAM" id="MobiDB-lite"/>
    </source>
</evidence>
<reference evidence="11" key="1">
    <citation type="journal article" date="2023" name="IMA Fungus">
        <title>Comparative genomic study of the Penicillium genus elucidates a diverse pangenome and 15 lateral gene transfer events.</title>
        <authorList>
            <person name="Petersen C."/>
            <person name="Sorensen T."/>
            <person name="Nielsen M.R."/>
            <person name="Sondergaard T.E."/>
            <person name="Sorensen J.L."/>
            <person name="Fitzpatrick D.A."/>
            <person name="Frisvad J.C."/>
            <person name="Nielsen K.L."/>
        </authorList>
    </citation>
    <scope>NUCLEOTIDE SEQUENCE</scope>
    <source>
        <strain evidence="11">IBT 15450</strain>
    </source>
</reference>
<dbReference type="Pfam" id="PF00109">
    <property type="entry name" value="ketoacyl-synt"/>
    <property type="match status" value="1"/>
</dbReference>
<dbReference type="PROSITE" id="PS52019">
    <property type="entry name" value="PKS_MFAS_DH"/>
    <property type="match status" value="1"/>
</dbReference>
<dbReference type="Gene3D" id="3.40.47.10">
    <property type="match status" value="1"/>
</dbReference>
<feature type="compositionally biased region" description="Polar residues" evidence="7">
    <location>
        <begin position="1"/>
        <end position="18"/>
    </location>
</feature>
<keyword evidence="5" id="KW-0511">Multifunctional enzyme</keyword>
<dbReference type="InterPro" id="IPR014031">
    <property type="entry name" value="Ketoacyl_synth_C"/>
</dbReference>
<dbReference type="InterPro" id="IPR011032">
    <property type="entry name" value="GroES-like_sf"/>
</dbReference>
<dbReference type="Pfam" id="PF13602">
    <property type="entry name" value="ADH_zinc_N_2"/>
    <property type="match status" value="1"/>
</dbReference>
<dbReference type="GO" id="GO:0004315">
    <property type="term" value="F:3-oxoacyl-[acyl-carrier-protein] synthase activity"/>
    <property type="evidence" value="ECO:0007669"/>
    <property type="project" value="InterPro"/>
</dbReference>
<dbReference type="SMART" id="SM00823">
    <property type="entry name" value="PKS_PP"/>
    <property type="match status" value="1"/>
</dbReference>
<dbReference type="InterPro" id="IPR014030">
    <property type="entry name" value="Ketoacyl_synth_N"/>
</dbReference>
<dbReference type="GO" id="GO:0031177">
    <property type="term" value="F:phosphopantetheine binding"/>
    <property type="evidence" value="ECO:0007669"/>
    <property type="project" value="InterPro"/>
</dbReference>
<dbReference type="GO" id="GO:1901336">
    <property type="term" value="P:lactone biosynthetic process"/>
    <property type="evidence" value="ECO:0007669"/>
    <property type="project" value="UniProtKB-ARBA"/>
</dbReference>
<name>A0AAD6N2Y6_PENCN</name>
<dbReference type="Pfam" id="PF23297">
    <property type="entry name" value="ACP_SdgA_C"/>
    <property type="match status" value="1"/>
</dbReference>
<keyword evidence="1" id="KW-0596">Phosphopantetheine</keyword>
<dbReference type="InterPro" id="IPR049900">
    <property type="entry name" value="PKS_mFAS_DH"/>
</dbReference>
<dbReference type="InterPro" id="IPR016035">
    <property type="entry name" value="Acyl_Trfase/lysoPLipase"/>
</dbReference>
<dbReference type="GO" id="GO:0004312">
    <property type="term" value="F:fatty acid synthase activity"/>
    <property type="evidence" value="ECO:0007669"/>
    <property type="project" value="TreeGrafter"/>
</dbReference>
<dbReference type="InterPro" id="IPR014043">
    <property type="entry name" value="Acyl_transferase_dom"/>
</dbReference>
<dbReference type="SUPFAM" id="SSF53901">
    <property type="entry name" value="Thiolase-like"/>
    <property type="match status" value="1"/>
</dbReference>
<dbReference type="Pfam" id="PF02801">
    <property type="entry name" value="Ketoacyl-synt_C"/>
    <property type="match status" value="1"/>
</dbReference>
<reference evidence="11" key="2">
    <citation type="submission" date="2023-01" db="EMBL/GenBank/DDBJ databases">
        <authorList>
            <person name="Petersen C."/>
        </authorList>
    </citation>
    <scope>NUCLEOTIDE SEQUENCE</scope>
    <source>
        <strain evidence="11">IBT 15450</strain>
    </source>
</reference>
<dbReference type="Pfam" id="PF23114">
    <property type="entry name" value="NAD-bd_HRPKS_sdrA"/>
    <property type="match status" value="1"/>
</dbReference>
<evidence type="ECO:0000259" key="10">
    <source>
        <dbReference type="PROSITE" id="PS52019"/>
    </source>
</evidence>
<dbReference type="Pfam" id="PF08659">
    <property type="entry name" value="KR"/>
    <property type="match status" value="1"/>
</dbReference>
<dbReference type="InterPro" id="IPR020806">
    <property type="entry name" value="PKS_PP-bd"/>
</dbReference>
<dbReference type="InterPro" id="IPR013968">
    <property type="entry name" value="PKS_KR"/>
</dbReference>
<dbReference type="PANTHER" id="PTHR43775">
    <property type="entry name" value="FATTY ACID SYNTHASE"/>
    <property type="match status" value="1"/>
</dbReference>
<keyword evidence="12" id="KW-1185">Reference proteome</keyword>
<keyword evidence="4" id="KW-0808">Transferase</keyword>
<dbReference type="InterPro" id="IPR020843">
    <property type="entry name" value="ER"/>
</dbReference>
<dbReference type="FunFam" id="3.40.50.720:FF:000209">
    <property type="entry name" value="Polyketide synthase Pks12"/>
    <property type="match status" value="1"/>
</dbReference>
<dbReference type="InterPro" id="IPR001227">
    <property type="entry name" value="Ac_transferase_dom_sf"/>
</dbReference>
<dbReference type="InterPro" id="IPR057326">
    <property type="entry name" value="KR_dom"/>
</dbReference>
<dbReference type="InterPro" id="IPR032821">
    <property type="entry name" value="PKS_assoc"/>
</dbReference>
<dbReference type="InterPro" id="IPR016036">
    <property type="entry name" value="Malonyl_transacylase_ACP-bd"/>
</dbReference>
<evidence type="ECO:0000259" key="8">
    <source>
        <dbReference type="PROSITE" id="PS50075"/>
    </source>
</evidence>
<dbReference type="SUPFAM" id="SSF47336">
    <property type="entry name" value="ACP-like"/>
    <property type="match status" value="1"/>
</dbReference>
<dbReference type="GO" id="GO:0008168">
    <property type="term" value="F:methyltransferase activity"/>
    <property type="evidence" value="ECO:0007669"/>
    <property type="project" value="UniProtKB-KW"/>
</dbReference>
<comment type="caution">
    <text evidence="11">The sequence shown here is derived from an EMBL/GenBank/DDBJ whole genome shotgun (WGS) entry which is preliminary data.</text>
</comment>
<dbReference type="InterPro" id="IPR009081">
    <property type="entry name" value="PP-bd_ACP"/>
</dbReference>
<dbReference type="SUPFAM" id="SSF55048">
    <property type="entry name" value="Probable ACP-binding domain of malonyl-CoA ACP transacylase"/>
    <property type="match status" value="1"/>
</dbReference>
<dbReference type="InterPro" id="IPR020807">
    <property type="entry name" value="PKS_DH"/>
</dbReference>
<keyword evidence="3" id="KW-0489">Methyltransferase</keyword>
<dbReference type="CDD" id="cd00833">
    <property type="entry name" value="PKS"/>
    <property type="match status" value="1"/>
</dbReference>
<dbReference type="InterPro" id="IPR016039">
    <property type="entry name" value="Thiolase-like"/>
</dbReference>
<dbReference type="SMART" id="SM00825">
    <property type="entry name" value="PKS_KS"/>
    <property type="match status" value="1"/>
</dbReference>
<feature type="region of interest" description="Disordered" evidence="7">
    <location>
        <begin position="1"/>
        <end position="21"/>
    </location>
</feature>
<keyword evidence="2" id="KW-0597">Phosphoprotein</keyword>
<dbReference type="InterPro" id="IPR020841">
    <property type="entry name" value="PKS_Beta-ketoAc_synthase_dom"/>
</dbReference>
<dbReference type="Gene3D" id="1.10.1200.10">
    <property type="entry name" value="ACP-like"/>
    <property type="match status" value="1"/>
</dbReference>
<dbReference type="CDD" id="cd05195">
    <property type="entry name" value="enoyl_red"/>
    <property type="match status" value="1"/>
</dbReference>
<gene>
    <name evidence="11" type="ORF">N7460_011407</name>
</gene>
<dbReference type="SUPFAM" id="SSF50129">
    <property type="entry name" value="GroES-like"/>
    <property type="match status" value="1"/>
</dbReference>
<dbReference type="InterPro" id="IPR036736">
    <property type="entry name" value="ACP-like_sf"/>
</dbReference>
<feature type="domain" description="Carrier" evidence="8">
    <location>
        <begin position="2136"/>
        <end position="2213"/>
    </location>
</feature>
<dbReference type="InterPro" id="IPR042104">
    <property type="entry name" value="PKS_dehydratase_sf"/>
</dbReference>
<organism evidence="11 12">
    <name type="scientific">Penicillium canescens</name>
    <dbReference type="NCBI Taxonomy" id="5083"/>
    <lineage>
        <taxon>Eukaryota</taxon>
        <taxon>Fungi</taxon>
        <taxon>Dikarya</taxon>
        <taxon>Ascomycota</taxon>
        <taxon>Pezizomycotina</taxon>
        <taxon>Eurotiomycetes</taxon>
        <taxon>Eurotiomycetidae</taxon>
        <taxon>Eurotiales</taxon>
        <taxon>Aspergillaceae</taxon>
        <taxon>Penicillium</taxon>
    </lineage>
</organism>
<dbReference type="GO" id="GO:0032259">
    <property type="term" value="P:methylation"/>
    <property type="evidence" value="ECO:0007669"/>
    <property type="project" value="UniProtKB-KW"/>
</dbReference>
<dbReference type="Pfam" id="PF14765">
    <property type="entry name" value="PS-DH"/>
    <property type="match status" value="1"/>
</dbReference>
<dbReference type="SMART" id="SM00829">
    <property type="entry name" value="PKS_ER"/>
    <property type="match status" value="1"/>
</dbReference>
<dbReference type="InterPro" id="IPR056501">
    <property type="entry name" value="NAD-bd_HRPKS_sdrA"/>
</dbReference>
<dbReference type="Gene3D" id="3.90.180.10">
    <property type="entry name" value="Medium-chain alcohol dehydrogenases, catalytic domain"/>
    <property type="match status" value="1"/>
</dbReference>
<feature type="region of interest" description="Disordered" evidence="7">
    <location>
        <begin position="1283"/>
        <end position="1320"/>
    </location>
</feature>
<dbReference type="EMBL" id="JAQJZL010000015">
    <property type="protein sequence ID" value="KAJ6026590.1"/>
    <property type="molecule type" value="Genomic_DNA"/>
</dbReference>
<dbReference type="SMART" id="SM00822">
    <property type="entry name" value="PKS_KR"/>
    <property type="match status" value="1"/>
</dbReference>
<dbReference type="PROSITE" id="PS00012">
    <property type="entry name" value="PHOSPHOPANTETHEINE"/>
    <property type="match status" value="1"/>
</dbReference>
<dbReference type="Gene3D" id="3.10.129.110">
    <property type="entry name" value="Polyketide synthase dehydratase"/>
    <property type="match status" value="1"/>
</dbReference>
<feature type="active site" description="Proton donor; for dehydratase activity" evidence="6">
    <location>
        <position position="1168"/>
    </location>
</feature>
<dbReference type="InterPro" id="IPR050091">
    <property type="entry name" value="PKS_NRPS_Biosynth_Enz"/>
</dbReference>
<feature type="region of interest" description="C-terminal hotdog fold" evidence="6">
    <location>
        <begin position="1103"/>
        <end position="1259"/>
    </location>
</feature>
<protein>
    <submittedName>
        <fullName evidence="11">Uncharacterized protein</fullName>
    </submittedName>
</protein>
<dbReference type="SMART" id="SM00826">
    <property type="entry name" value="PKS_DH"/>
    <property type="match status" value="1"/>
</dbReference>
<feature type="region of interest" description="N-terminal hotdog fold" evidence="6">
    <location>
        <begin position="936"/>
        <end position="1073"/>
    </location>
</feature>
<evidence type="ECO:0000259" key="9">
    <source>
        <dbReference type="PROSITE" id="PS52004"/>
    </source>
</evidence>
<dbReference type="Pfam" id="PF00698">
    <property type="entry name" value="Acyl_transf_1"/>
    <property type="match status" value="1"/>
</dbReference>
<dbReference type="PROSITE" id="PS50075">
    <property type="entry name" value="CARRIER"/>
    <property type="match status" value="1"/>
</dbReference>
<sequence length="2215" mass="240569">MSPAMNTTAGANGPQSPGESPALEPIAIIGYSCRLPGQVSSPSDLWELCTRGRSGWCPIPKERWSPEAYHHPNPSKAGTSNQTGGYFVGDVSRFDAPFFNVSAQEAVAMDPQHRFLLECAYEAMESAGIPREYMAGRSVGVFMGGNFADYESNNMRDTETTPMFQATGCAPGLKANRISYMFDLKGPSLTVDTACSSSLVALHTAVQSLRNGESTEALVGGCHLLLNPENSISMSMQQLLSEEGRTYAFEERGKSGFARGEGAGVIMLKTLSAAIRDRDPIRAVVTHSGVNQDGRTKGITLPNGQSQEDLIRRVYKEANLNPADCGYVEAHGTGTAAGDPIEATAIHAVLGENRNARNPLYIGSVKTNVGHLEGASGIVSVIKSAMMLDSGLLLPNAEYKKPNPKIPLAEWNMKVVNSTRPWPRGKKYISISNYGFGGTNAHVVLQKGPSQTAPEETFKEKEGKRRLILISANDREALRQRSRDYGIYFEQRPEVFENTLFSNFAYTVGSKFSHLPFRIALSATSLNDAGVQLAQMKINPARVVGGDGPSVAFVFTGQGAQWAQMGMPLMDEYPVFASAVERADKCLSQDLGADFSLLEELQKDVESSRINTPYLSQPACTALQVALVDLLRSWDIRPSSVVGHSSGEIGAAYAAGIFDLEGAMTLAYRRGQMTELLKSTYPDLKGTMMAVGSSVEDIKPMLKTLSAGYATVACVNSPSSVTISGDVPAIEELQLILEEKKIFNRKLMIDVAYHSDHMKNVSEAYLSAIESVQPSDTATATFFSSVTGEIGQATDLGPSYWVQNLTSSVLFANALSKMCGAENKPNLLVEVGPHSALKGPILDTLKSLGTSVASKVGYAPTVLRKADPSQSVQDAAGAVYVRGGTLNVNEINFPRTGTASRTFLRDLPRYPWQHETEFWHTSRITEKHRFRDGIRNDVLGAEAFYSNDLEPTWRNIVRLDDIPWLRDHKMQGMSVYPIAGYLAMAIEAARRRSEKYGTVAANSQFEFREVSVGAALVLTDDVDAETTITLKPYTEGTRGTSDAWDEFRICSWNTKRSWTEHCTGLVRTRANYKNKKQNSVVNSVEFEEKVFRKKITEVKGAATYKIDTDNLYKVLAEVGAGYGTPFQGLENCFSDPHHSRADLYVRDTKSVMPKNFEAPLTIHPTFLDALLHLVWPILGKGRMELDTLYMPTMIKNLVINGNIPSTPGDHFRAWCIGGSDLAKPEPTKFDLWVTPTNSSEVLINMEGLTMTPINDAGGADNGPRDLCYKLEWKSLAEIESAAAEEAAKAKETNGHANGHGNGHANGHTNGHTNGVNGHHDESKDELLIAQFGKSEVAAERLNEAISKEAIRWSTSISSLSEIDANQKREHVIILHTAAKTLRDLTESDFANIQKTLLNSTNVIWVYRNDTPDSQMIVGLTRSLRSETLAKVATLGLSAEDLKKPAGPVLAAMKALWPADPSAEPCKDFEFKTENGELFVPRVTNDVALNSFVKNETSADATLSSQPFVQPGRRFHLEIGSYGALDTLYFADDEVEPLADDEIEIEVKATGLNFKDIVVTMGQLAQPYIGIECSGIVSSIGKKVTNLKVGERVMALPLGGYSTFARCKGTSATPIPENISLEVAATVPVVFCTAYYALYELGRLKNGTGEKVLIHAAAGGVGQAAIMLAQMAEADIYVTVGSAEKKEFLITQYGIREDHIFYSRDASFGRSLREVTGGVDIVLNSLAGDLLRETWECLAPFGRFIEIGKADITKNTRLDMLPFEYNVSFHSVDLTKIAAYRPWLMKQLLDNVSSLMAHGFIHSIFPLSSYPISEIETAFRALQTGKSMGKIVVIPQEGDHVNAVVAKTGSNILKADATYILIGGTGGLGRSMAKWMSQKGARNIVLVSRSAAVNANVQALMDELAPSGTNISVKACDVSTRKSVDAMLKDMTDMPPIRGVVHGAMVLRDMLFENMDLEDFEAVTASKVDGAWNLHDALTKSPLDFFVALSSVSGVVGNRGQAAYAAANVFLDGFMEWRRSQGLPGTTIDLTAVRDVGYLAEVDTKRQQEVLKNIGTDGMTEAEVLALLAAAITGDLAQSCGGQAITGLESNTHDHFWEQDAKFSLLATANKTQAGGESAEVALPLHVQFANSESKEEKLQVCYKALAAKLAQVLVLSLEDIEPTISVSSLGLDSLVAIEIRNWIAREANANVQVLELLSTGSLMALADVIVTKSQK</sequence>
<dbReference type="InterPro" id="IPR018201">
    <property type="entry name" value="Ketoacyl_synth_AS"/>
</dbReference>
<evidence type="ECO:0000256" key="2">
    <source>
        <dbReference type="ARBA" id="ARBA00022553"/>
    </source>
</evidence>
<dbReference type="Pfam" id="PF16197">
    <property type="entry name" value="KAsynt_C_assoc"/>
    <property type="match status" value="1"/>
</dbReference>
<evidence type="ECO:0000256" key="3">
    <source>
        <dbReference type="ARBA" id="ARBA00022603"/>
    </source>
</evidence>
<feature type="compositionally biased region" description="Low complexity" evidence="7">
    <location>
        <begin position="1304"/>
        <end position="1316"/>
    </location>
</feature>
<dbReference type="GO" id="GO:0006633">
    <property type="term" value="P:fatty acid biosynthetic process"/>
    <property type="evidence" value="ECO:0007669"/>
    <property type="project" value="InterPro"/>
</dbReference>
<feature type="active site" description="Proton acceptor; for dehydratase activity" evidence="6">
    <location>
        <position position="968"/>
    </location>
</feature>
<dbReference type="GO" id="GO:0016491">
    <property type="term" value="F:oxidoreductase activity"/>
    <property type="evidence" value="ECO:0007669"/>
    <property type="project" value="InterPro"/>
</dbReference>
<accession>A0AAD6N2Y6</accession>
<dbReference type="InterPro" id="IPR036291">
    <property type="entry name" value="NAD(P)-bd_dom_sf"/>
</dbReference>
<dbReference type="PROSITE" id="PS00606">
    <property type="entry name" value="KS3_1"/>
    <property type="match status" value="1"/>
</dbReference>
<evidence type="ECO:0000313" key="11">
    <source>
        <dbReference type="EMBL" id="KAJ6026590.1"/>
    </source>
</evidence>
<dbReference type="InterPro" id="IPR049551">
    <property type="entry name" value="PKS_DH_C"/>
</dbReference>
<dbReference type="Gene3D" id="3.40.366.10">
    <property type="entry name" value="Malonyl-Coenzyme A Acyl Carrier Protein, domain 2"/>
    <property type="match status" value="1"/>
</dbReference>
<dbReference type="PANTHER" id="PTHR43775:SF13">
    <property type="entry name" value="POLYKETIDE SYNTHASE 1"/>
    <property type="match status" value="1"/>
</dbReference>
<dbReference type="Gene3D" id="3.40.50.720">
    <property type="entry name" value="NAD(P)-binding Rossmann-like Domain"/>
    <property type="match status" value="2"/>
</dbReference>
<proteinExistence type="predicted"/>
<feature type="domain" description="PKS/mFAS DH" evidence="10">
    <location>
        <begin position="936"/>
        <end position="1259"/>
    </location>
</feature>
<dbReference type="Proteomes" id="UP001219568">
    <property type="component" value="Unassembled WGS sequence"/>
</dbReference>
<dbReference type="PROSITE" id="PS52004">
    <property type="entry name" value="KS3_2"/>
    <property type="match status" value="1"/>
</dbReference>
<dbReference type="Pfam" id="PF21089">
    <property type="entry name" value="PKS_DH_N"/>
    <property type="match status" value="1"/>
</dbReference>
<evidence type="ECO:0000256" key="4">
    <source>
        <dbReference type="ARBA" id="ARBA00022679"/>
    </source>
</evidence>
<evidence type="ECO:0000256" key="1">
    <source>
        <dbReference type="ARBA" id="ARBA00022450"/>
    </source>
</evidence>
<dbReference type="InterPro" id="IPR006162">
    <property type="entry name" value="Ppantetheine_attach_site"/>
</dbReference>
<evidence type="ECO:0000256" key="6">
    <source>
        <dbReference type="PROSITE-ProRule" id="PRU01363"/>
    </source>
</evidence>
<dbReference type="SMART" id="SM00827">
    <property type="entry name" value="PKS_AT"/>
    <property type="match status" value="1"/>
</dbReference>